<reference evidence="3 4" key="1">
    <citation type="submission" date="2019-06" db="EMBL/GenBank/DDBJ databases">
        <title>Sequencing the genomes of 1000 actinobacteria strains.</title>
        <authorList>
            <person name="Klenk H.-P."/>
        </authorList>
    </citation>
    <scope>NUCLEOTIDE SEQUENCE [LARGE SCALE GENOMIC DNA]</scope>
    <source>
        <strain evidence="3 4">DSM 45015</strain>
    </source>
</reference>
<sequence>MFRRFGAVVAVVAGLAVGGTGTAAGAVAQNGPPDAPVTDIAHRGASAYAPENTLAAVDAAAQHDATTVEVDVQRSKDGELVLMHDTTLERTTDAEEVFPGEDSYEVDRFTLEELRELDAGSWFGPRFAGEPVPTLQEALDRLRAHDLNLLLEIKSPGRHPGIESDIAREFTRNPEWLAPTRPGGHQRLVIQSFEWDSVRSSHDRLPMVPHGLLGTVPEAELDEYAQWADMVNPNHESVDADYVDSVHDAGMGMFVYTVNDAADMRSALDKGVDGLISDYPDVAREVIAEETGARPRP</sequence>
<feature type="chain" id="PRO_5038371240" evidence="1">
    <location>
        <begin position="24"/>
        <end position="297"/>
    </location>
</feature>
<protein>
    <submittedName>
        <fullName evidence="3">Glycerophosphoryl diester phosphodiesterase</fullName>
    </submittedName>
</protein>
<dbReference type="AlphaFoldDB" id="A0A543NGT2"/>
<feature type="domain" description="GP-PDE" evidence="2">
    <location>
        <begin position="37"/>
        <end position="287"/>
    </location>
</feature>
<accession>A0A543NGT2</accession>
<keyword evidence="4" id="KW-1185">Reference proteome</keyword>
<organism evidence="3 4">
    <name type="scientific">Haloactinospora alba</name>
    <dbReference type="NCBI Taxonomy" id="405555"/>
    <lineage>
        <taxon>Bacteria</taxon>
        <taxon>Bacillati</taxon>
        <taxon>Actinomycetota</taxon>
        <taxon>Actinomycetes</taxon>
        <taxon>Streptosporangiales</taxon>
        <taxon>Nocardiopsidaceae</taxon>
        <taxon>Haloactinospora</taxon>
    </lineage>
</organism>
<evidence type="ECO:0000256" key="1">
    <source>
        <dbReference type="SAM" id="SignalP"/>
    </source>
</evidence>
<dbReference type="GO" id="GO:0006629">
    <property type="term" value="P:lipid metabolic process"/>
    <property type="evidence" value="ECO:0007669"/>
    <property type="project" value="InterPro"/>
</dbReference>
<dbReference type="EMBL" id="VFQC01000001">
    <property type="protein sequence ID" value="TQN30950.1"/>
    <property type="molecule type" value="Genomic_DNA"/>
</dbReference>
<dbReference type="SUPFAM" id="SSF51695">
    <property type="entry name" value="PLC-like phosphodiesterases"/>
    <property type="match status" value="1"/>
</dbReference>
<evidence type="ECO:0000313" key="3">
    <source>
        <dbReference type="EMBL" id="TQN30950.1"/>
    </source>
</evidence>
<proteinExistence type="predicted"/>
<dbReference type="Gene3D" id="3.20.20.190">
    <property type="entry name" value="Phosphatidylinositol (PI) phosphodiesterase"/>
    <property type="match status" value="1"/>
</dbReference>
<evidence type="ECO:0000259" key="2">
    <source>
        <dbReference type="PROSITE" id="PS51704"/>
    </source>
</evidence>
<dbReference type="PROSITE" id="PS51704">
    <property type="entry name" value="GP_PDE"/>
    <property type="match status" value="1"/>
</dbReference>
<comment type="caution">
    <text evidence="3">The sequence shown here is derived from an EMBL/GenBank/DDBJ whole genome shotgun (WGS) entry which is preliminary data.</text>
</comment>
<evidence type="ECO:0000313" key="4">
    <source>
        <dbReference type="Proteomes" id="UP000317422"/>
    </source>
</evidence>
<dbReference type="Proteomes" id="UP000317422">
    <property type="component" value="Unassembled WGS sequence"/>
</dbReference>
<name>A0A543NGT2_9ACTN</name>
<dbReference type="Pfam" id="PF03009">
    <property type="entry name" value="GDPD"/>
    <property type="match status" value="1"/>
</dbReference>
<dbReference type="PANTHER" id="PTHR46211:SF1">
    <property type="entry name" value="GLYCEROPHOSPHODIESTER PHOSPHODIESTERASE, CYTOPLASMIC"/>
    <property type="match status" value="1"/>
</dbReference>
<dbReference type="GO" id="GO:0008081">
    <property type="term" value="F:phosphoric diester hydrolase activity"/>
    <property type="evidence" value="ECO:0007669"/>
    <property type="project" value="InterPro"/>
</dbReference>
<gene>
    <name evidence="3" type="ORF">FHX37_0839</name>
</gene>
<feature type="signal peptide" evidence="1">
    <location>
        <begin position="1"/>
        <end position="23"/>
    </location>
</feature>
<dbReference type="RefSeq" id="WP_141922230.1">
    <property type="nucleotide sequence ID" value="NZ_VFQC01000001.1"/>
</dbReference>
<dbReference type="InterPro" id="IPR030395">
    <property type="entry name" value="GP_PDE_dom"/>
</dbReference>
<dbReference type="OrthoDB" id="9758957at2"/>
<keyword evidence="1" id="KW-0732">Signal</keyword>
<dbReference type="PANTHER" id="PTHR46211">
    <property type="entry name" value="GLYCEROPHOSPHORYL DIESTER PHOSPHODIESTERASE"/>
    <property type="match status" value="1"/>
</dbReference>
<dbReference type="InterPro" id="IPR017946">
    <property type="entry name" value="PLC-like_Pdiesterase_TIM-brl"/>
</dbReference>